<sequence length="696" mass="76551">MRHSAYCRFQLAADRPPAASSRFHPSTHHPTSKAPSRRQQLSGSSSARKLETSSRRTLETNLHWAGRRRHSRSFRIAAPINSWPGRDIAPLRTTMASVDDIFKASPGSPGSQPHVWLDLLTTQPECGRAQQAEAGCHQGPNKLSANGSSRHAHVQDEPEDDDQEAGPAPPPDDDGDFGPAMPPDDDGDDEEGRFFGGGITKQESQILDYVEGAGEADQAPEKIDVGWLRKTAANFEKRITKNAELRAKFESEPQKFIGSEGDLDADIKSLSILSEHPELYPEFVKLGCVANLAGLLAHENTDIAIDVMEIIGELTDEDVAAEDEQWNALVDALIDSDVVGLLVSNFSRLNEDDETDRNGVYYALGILENLCSRAATATRVGQETTLLKWLLQRVQRKESVVSQNKQYAAEILAILSQSSSESRQRIIDQDTTDTLLQLVAPYRKRDPDKGGEEEEYMENVFEALTCLADEPSGKVKFIEAEGIELCLIMLREGKMSKAPALRLLDHAAGGRTGGDVCSKLVEAGGLKTIFTLFGKTHDHRLLEHILGIFASMLRLLPANSAERIRTLAKFVEKDYAKAAKLVTLHREYGARVRRAEDEHKQDPDTATDPDEAEVELLSRRLDAGLFTLQQIDASLAWLVAEDAGARRKIRQLLAEQDEGLAAIGGVIEEQRAGLDTLEEDSKDLSDMLGALLDFLG</sequence>
<comment type="caution">
    <text evidence="9">The sequence shown here is derived from an EMBL/GenBank/DDBJ whole genome shotgun (WGS) entry which is preliminary data.</text>
</comment>
<dbReference type="EMBL" id="LCWV01000029">
    <property type="protein sequence ID" value="PWI65946.1"/>
    <property type="molecule type" value="Genomic_DNA"/>
</dbReference>
<keyword evidence="11" id="KW-1185">Reference proteome</keyword>
<dbReference type="SUPFAM" id="SSF48371">
    <property type="entry name" value="ARM repeat"/>
    <property type="match status" value="1"/>
</dbReference>
<dbReference type="InterPro" id="IPR039678">
    <property type="entry name" value="CTNNBL1"/>
</dbReference>
<proteinExistence type="predicted"/>
<comment type="subcellular location">
    <subcellularLocation>
        <location evidence="1">Nucleus</location>
    </subcellularLocation>
</comment>
<organism evidence="9 10">
    <name type="scientific">Purpureocillium lilacinum</name>
    <name type="common">Paecilomyces lilacinus</name>
    <dbReference type="NCBI Taxonomy" id="33203"/>
    <lineage>
        <taxon>Eukaryota</taxon>
        <taxon>Fungi</taxon>
        <taxon>Dikarya</taxon>
        <taxon>Ascomycota</taxon>
        <taxon>Pezizomycotina</taxon>
        <taxon>Sordariomycetes</taxon>
        <taxon>Hypocreomycetidae</taxon>
        <taxon>Hypocreales</taxon>
        <taxon>Ophiocordycipitaceae</taxon>
        <taxon>Purpureocillium</taxon>
    </lineage>
</organism>
<reference evidence="9" key="1">
    <citation type="submission" date="2015-05" db="EMBL/GenBank/DDBJ databases">
        <authorList>
            <person name="Wang D.B."/>
            <person name="Wang M."/>
        </authorList>
    </citation>
    <scope>NUCLEOTIDE SEQUENCE</scope>
    <source>
        <strain evidence="9">36-1</strain>
    </source>
</reference>
<feature type="region of interest" description="Disordered" evidence="6">
    <location>
        <begin position="130"/>
        <end position="196"/>
    </location>
</feature>
<gene>
    <name evidence="9" type="ORF">PCL_05674</name>
    <name evidence="8" type="ORF">Purlil1_5555</name>
</gene>
<evidence type="ECO:0000256" key="1">
    <source>
        <dbReference type="ARBA" id="ARBA00004123"/>
    </source>
</evidence>
<reference evidence="8 11" key="4">
    <citation type="journal article" date="2024" name="Microbiol. Resour. Announc.">
        <title>Genome annotations for the ascomycete fungi Trichoderma harzianum, Trichoderma aggressivum, and Purpureocillium lilacinum.</title>
        <authorList>
            <person name="Beijen E.P.W."/>
            <person name="Ohm R.A."/>
        </authorList>
    </citation>
    <scope>NUCLEOTIDE SEQUENCE [LARGE SCALE GENOMIC DNA]</scope>
    <source>
        <strain evidence="8 11">CBS 150709</strain>
    </source>
</reference>
<dbReference type="PANTHER" id="PTHR14978:SF0">
    <property type="entry name" value="BETA-CATENIN-LIKE PROTEIN 1"/>
    <property type="match status" value="1"/>
</dbReference>
<dbReference type="Proteomes" id="UP001287286">
    <property type="component" value="Unassembled WGS sequence"/>
</dbReference>
<dbReference type="FunFam" id="1.25.10.10:FF:001136">
    <property type="entry name" value="Beta-catenin-like protein 1"/>
    <property type="match status" value="1"/>
</dbReference>
<dbReference type="GO" id="GO:0010467">
    <property type="term" value="P:gene expression"/>
    <property type="evidence" value="ECO:0007669"/>
    <property type="project" value="UniProtKB-ARBA"/>
</dbReference>
<dbReference type="InterPro" id="IPR011989">
    <property type="entry name" value="ARM-like"/>
</dbReference>
<keyword evidence="2" id="KW-0597">Phosphoprotein</keyword>
<keyword evidence="5" id="KW-0539">Nucleus</keyword>
<evidence type="ECO:0000256" key="6">
    <source>
        <dbReference type="SAM" id="MobiDB-lite"/>
    </source>
</evidence>
<protein>
    <recommendedName>
        <fullName evidence="7">Beta-catenin-like protein 1 N-terminal domain-containing protein</fullName>
    </recommendedName>
</protein>
<name>A0A2U3DUL6_PURLI</name>
<dbReference type="InterPro" id="IPR016024">
    <property type="entry name" value="ARM-type_fold"/>
</dbReference>
<dbReference type="InterPro" id="IPR013180">
    <property type="entry name" value="CTNNBL1_N"/>
</dbReference>
<evidence type="ECO:0000256" key="3">
    <source>
        <dbReference type="ARBA" id="ARBA00022737"/>
    </source>
</evidence>
<evidence type="ECO:0000313" key="11">
    <source>
        <dbReference type="Proteomes" id="UP001287286"/>
    </source>
</evidence>
<reference evidence="9 10" key="2">
    <citation type="journal article" date="2016" name="Front. Microbiol.">
        <title>Genome and transcriptome sequences reveal the specific parasitism of the nematophagous Purpureocillium lilacinum 36-1.</title>
        <authorList>
            <person name="Xie J."/>
            <person name="Li S."/>
            <person name="Mo C."/>
            <person name="Xiao X."/>
            <person name="Peng D."/>
            <person name="Wang G."/>
            <person name="Xiao Y."/>
        </authorList>
    </citation>
    <scope>NUCLEOTIDE SEQUENCE [LARGE SCALE GENOMIC DNA]</scope>
    <source>
        <strain evidence="9 10">36-1</strain>
    </source>
</reference>
<dbReference type="SMART" id="SM01156">
    <property type="entry name" value="DUF1716"/>
    <property type="match status" value="1"/>
</dbReference>
<dbReference type="GO" id="GO:0005681">
    <property type="term" value="C:spliceosomal complex"/>
    <property type="evidence" value="ECO:0007669"/>
    <property type="project" value="TreeGrafter"/>
</dbReference>
<dbReference type="Pfam" id="PF08216">
    <property type="entry name" value="CTNNBL"/>
    <property type="match status" value="1"/>
</dbReference>
<feature type="domain" description="Beta-catenin-like protein 1 N-terminal" evidence="7">
    <location>
        <begin position="202"/>
        <end position="308"/>
    </location>
</feature>
<evidence type="ECO:0000256" key="5">
    <source>
        <dbReference type="ARBA" id="ARBA00023242"/>
    </source>
</evidence>
<reference evidence="8" key="3">
    <citation type="submission" date="2023-11" db="EMBL/GenBank/DDBJ databases">
        <authorList>
            <person name="Beijen E."/>
            <person name="Ohm R.A."/>
        </authorList>
    </citation>
    <scope>NUCLEOTIDE SEQUENCE</scope>
    <source>
        <strain evidence="8">CBS 150709</strain>
    </source>
</reference>
<evidence type="ECO:0000313" key="8">
    <source>
        <dbReference type="EMBL" id="KAK4089929.1"/>
    </source>
</evidence>
<evidence type="ECO:0000313" key="10">
    <source>
        <dbReference type="Proteomes" id="UP000245956"/>
    </source>
</evidence>
<evidence type="ECO:0000256" key="4">
    <source>
        <dbReference type="ARBA" id="ARBA00023054"/>
    </source>
</evidence>
<evidence type="ECO:0000259" key="7">
    <source>
        <dbReference type="SMART" id="SM01156"/>
    </source>
</evidence>
<keyword evidence="4" id="KW-0175">Coiled coil</keyword>
<dbReference type="Gene3D" id="1.25.10.10">
    <property type="entry name" value="Leucine-rich Repeat Variant"/>
    <property type="match status" value="1"/>
</dbReference>
<feature type="compositionally biased region" description="Polar residues" evidence="6">
    <location>
        <begin position="33"/>
        <end position="47"/>
    </location>
</feature>
<dbReference type="EMBL" id="JAWRVI010000017">
    <property type="protein sequence ID" value="KAK4089929.1"/>
    <property type="molecule type" value="Genomic_DNA"/>
</dbReference>
<accession>A0A2U3DUL6</accession>
<evidence type="ECO:0000256" key="2">
    <source>
        <dbReference type="ARBA" id="ARBA00022553"/>
    </source>
</evidence>
<keyword evidence="3" id="KW-0677">Repeat</keyword>
<feature type="region of interest" description="Disordered" evidence="6">
    <location>
        <begin position="16"/>
        <end position="55"/>
    </location>
</feature>
<dbReference type="PANTHER" id="PTHR14978">
    <property type="entry name" value="BETA-CATENIN-LIKE PROTEIN 1 NUCLEAR ASSOCIATED PROTEIN"/>
    <property type="match status" value="1"/>
</dbReference>
<dbReference type="AlphaFoldDB" id="A0A2U3DUL6"/>
<dbReference type="Proteomes" id="UP000245956">
    <property type="component" value="Unassembled WGS sequence"/>
</dbReference>
<evidence type="ECO:0000313" key="9">
    <source>
        <dbReference type="EMBL" id="PWI65946.1"/>
    </source>
</evidence>